<protein>
    <submittedName>
        <fullName evidence="2">Uncharacterized protein</fullName>
    </submittedName>
</protein>
<feature type="compositionally biased region" description="Polar residues" evidence="1">
    <location>
        <begin position="223"/>
        <end position="232"/>
    </location>
</feature>
<reference evidence="3" key="1">
    <citation type="submission" date="2016-04" db="EMBL/GenBank/DDBJ databases">
        <authorList>
            <person name="Antunes L.P."/>
            <person name="Martins L.F."/>
            <person name="Pereira R.V."/>
            <person name="Thomas A.M."/>
            <person name="Barbosa D."/>
            <person name="Nascimento L."/>
            <person name="Silva G.M."/>
            <person name="Condomitti G.W."/>
            <person name="Digiampietri L.A."/>
            <person name="Lombardi K.C."/>
            <person name="Ramos P.L."/>
            <person name="Quaggio R.B."/>
            <person name="Oliveira J.C."/>
            <person name="Pascon R.C."/>
            <person name="Cruz J.B."/>
            <person name="Silva A.M."/>
            <person name="Setubal J.C."/>
        </authorList>
    </citation>
    <scope>NUCLEOTIDE SEQUENCE [LARGE SCALE GENOMIC DNA]</scope>
</reference>
<accession>A0A1Y2T5Q8</accession>
<dbReference type="Proteomes" id="UP000194267">
    <property type="component" value="Unassembled WGS sequence"/>
</dbReference>
<evidence type="ECO:0000256" key="1">
    <source>
        <dbReference type="SAM" id="MobiDB-lite"/>
    </source>
</evidence>
<gene>
    <name evidence="2" type="ORF">A6D92_03885</name>
</gene>
<sequence length="279" mass="29067">MELEEAEILRSAGAQRAQGQVAHLARGVAGAAEEVAADQDAGADAFAHVHQGQVGHAHAGPLEVLAQGHEVHVVLHHDRHPETLPQPVTEGHLLPPAQRGGVADGTLGVGNARHSHRHRGQPGGLYAGPVDEPLQEVAHGPGRGVGVGGEHAFRLHLESAAEVGQPAPEPLALEAGGEDEAGRRVEEQHDRGASAGGLTQALLLHQAQVQQVADDGRHRRLTQPGQGSSSTREIGPRSRMAESTACRFSCFMSRALAGLGTATPPMHPNLLNSLKKVCG</sequence>
<organism evidence="2 3">
    <name type="scientific">Symbiobacterium thermophilum</name>
    <dbReference type="NCBI Taxonomy" id="2734"/>
    <lineage>
        <taxon>Bacteria</taxon>
        <taxon>Bacillati</taxon>
        <taxon>Bacillota</taxon>
        <taxon>Clostridia</taxon>
        <taxon>Eubacteriales</taxon>
        <taxon>Symbiobacteriaceae</taxon>
        <taxon>Symbiobacterium</taxon>
    </lineage>
</organism>
<feature type="region of interest" description="Disordered" evidence="1">
    <location>
        <begin position="212"/>
        <end position="239"/>
    </location>
</feature>
<dbReference type="AlphaFoldDB" id="A0A1Y2T5Q8"/>
<comment type="caution">
    <text evidence="2">The sequence shown here is derived from an EMBL/GenBank/DDBJ whole genome shotgun (WGS) entry which is preliminary data.</text>
</comment>
<evidence type="ECO:0000313" key="2">
    <source>
        <dbReference type="EMBL" id="OTA41781.1"/>
    </source>
</evidence>
<dbReference type="EMBL" id="LWLV01000226">
    <property type="protein sequence ID" value="OTA41781.1"/>
    <property type="molecule type" value="Genomic_DNA"/>
</dbReference>
<evidence type="ECO:0000313" key="3">
    <source>
        <dbReference type="Proteomes" id="UP000194267"/>
    </source>
</evidence>
<name>A0A1Y2T5Q8_SYMTR</name>
<proteinExistence type="predicted"/>